<dbReference type="InterPro" id="IPR036188">
    <property type="entry name" value="FAD/NAD-bd_sf"/>
</dbReference>
<dbReference type="AlphaFoldDB" id="A0A2P6TU27"/>
<accession>A0A2P6TU27</accession>
<evidence type="ECO:0000313" key="3">
    <source>
        <dbReference type="Proteomes" id="UP000239899"/>
    </source>
</evidence>
<proteinExistence type="predicted"/>
<dbReference type="Pfam" id="PF13450">
    <property type="entry name" value="NAD_binding_8"/>
    <property type="match status" value="1"/>
</dbReference>
<evidence type="ECO:0000256" key="1">
    <source>
        <dbReference type="SAM" id="MobiDB-lite"/>
    </source>
</evidence>
<dbReference type="Gene3D" id="3.50.50.60">
    <property type="entry name" value="FAD/NAD(P)-binding domain"/>
    <property type="match status" value="1"/>
</dbReference>
<sequence>MSQPRRVAVIGGGIAGNAAALALARKNISCTLFDMGRSLGGRVASRQLEQQGQPLSFDHGAQQVTAIGADFQAQLAEWQAAGVVAEWRGRHGEIAGGAFRPRPEQPGSGSGGSGSGFCGSLTGLPLYVGVPNNNAIAQHMAGQLQAHPNAQLQSGVAVQAVERVGGGCGCGSGGSKWQLRGSRRGRAAAAEPEPVEQQTDLGLFDAIVLADAMPLLPGSAGHVAGIEAASTSLAQLARSVQAVAPEPCFALMVAFREPLPDVPFDSASVAGDASSSSSSGDSSGGSRAAFQWVACNSSKPGRPQLSGGAPQCWVALTTAQRAKQILERRPLSTADGRFNPQTEQYRAEVAAELLADFRALMQPFVQGDLPEPLYTHAQRWGRAFATQPLGAEMLFLPAQRLVLCGDVCTGSSVEAAWRSGRAAGNATADMLLADAAA</sequence>
<reference evidence="2 3" key="1">
    <citation type="journal article" date="2018" name="Plant J.">
        <title>Genome sequences of Chlorella sorokiniana UTEX 1602 and Micractinium conductrix SAG 241.80: implications to maltose excretion by a green alga.</title>
        <authorList>
            <person name="Arriola M.B."/>
            <person name="Velmurugan N."/>
            <person name="Zhang Y."/>
            <person name="Plunkett M.H."/>
            <person name="Hondzo H."/>
            <person name="Barney B.M."/>
        </authorList>
    </citation>
    <scope>NUCLEOTIDE SEQUENCE [LARGE SCALE GENOMIC DNA]</scope>
    <source>
        <strain evidence="3">UTEX 1602</strain>
    </source>
</reference>
<dbReference type="OrthoDB" id="2161133at2759"/>
<dbReference type="PANTHER" id="PTHR16128">
    <property type="entry name" value="FAD/NAD(P)-BINDING OXIDOREDUCTASE FAMILY PROTEIN"/>
    <property type="match status" value="1"/>
</dbReference>
<name>A0A2P6TU27_CHLSO</name>
<gene>
    <name evidence="2" type="ORF">C2E21_3365</name>
</gene>
<feature type="region of interest" description="Disordered" evidence="1">
    <location>
        <begin position="94"/>
        <end position="114"/>
    </location>
</feature>
<evidence type="ECO:0000313" key="2">
    <source>
        <dbReference type="EMBL" id="PRW57559.1"/>
    </source>
</evidence>
<dbReference type="EMBL" id="LHPG02000006">
    <property type="protein sequence ID" value="PRW57559.1"/>
    <property type="molecule type" value="Genomic_DNA"/>
</dbReference>
<dbReference type="PANTHER" id="PTHR16128:SF5">
    <property type="entry name" value="FAD_NAD(P)-BINDING OXIDOREDUCTASE FAMILY PROTEIN"/>
    <property type="match status" value="1"/>
</dbReference>
<dbReference type="Proteomes" id="UP000239899">
    <property type="component" value="Unassembled WGS sequence"/>
</dbReference>
<keyword evidence="3" id="KW-1185">Reference proteome</keyword>
<dbReference type="SUPFAM" id="SSF51905">
    <property type="entry name" value="FAD/NAD(P)-binding domain"/>
    <property type="match status" value="1"/>
</dbReference>
<protein>
    <submittedName>
        <fullName evidence="2">FAD NAD(P)-binding oxidoreductase family isoform 1</fullName>
    </submittedName>
</protein>
<organism evidence="2 3">
    <name type="scientific">Chlorella sorokiniana</name>
    <name type="common">Freshwater green alga</name>
    <dbReference type="NCBI Taxonomy" id="3076"/>
    <lineage>
        <taxon>Eukaryota</taxon>
        <taxon>Viridiplantae</taxon>
        <taxon>Chlorophyta</taxon>
        <taxon>core chlorophytes</taxon>
        <taxon>Trebouxiophyceae</taxon>
        <taxon>Chlorellales</taxon>
        <taxon>Chlorellaceae</taxon>
        <taxon>Chlorella clade</taxon>
        <taxon>Chlorella</taxon>
    </lineage>
</organism>
<comment type="caution">
    <text evidence="2">The sequence shown here is derived from an EMBL/GenBank/DDBJ whole genome shotgun (WGS) entry which is preliminary data.</text>
</comment>
<dbReference type="Gene3D" id="3.90.660.10">
    <property type="match status" value="1"/>
</dbReference>